<dbReference type="Pfam" id="PF12937">
    <property type="entry name" value="F-box-like"/>
    <property type="match status" value="1"/>
</dbReference>
<feature type="compositionally biased region" description="Basic residues" evidence="1">
    <location>
        <begin position="1"/>
        <end position="12"/>
    </location>
</feature>
<dbReference type="Gene3D" id="1.20.1280.50">
    <property type="match status" value="1"/>
</dbReference>
<organism evidence="3 4">
    <name type="scientific">Linum tenue</name>
    <dbReference type="NCBI Taxonomy" id="586396"/>
    <lineage>
        <taxon>Eukaryota</taxon>
        <taxon>Viridiplantae</taxon>
        <taxon>Streptophyta</taxon>
        <taxon>Embryophyta</taxon>
        <taxon>Tracheophyta</taxon>
        <taxon>Spermatophyta</taxon>
        <taxon>Magnoliopsida</taxon>
        <taxon>eudicotyledons</taxon>
        <taxon>Gunneridae</taxon>
        <taxon>Pentapetalae</taxon>
        <taxon>rosids</taxon>
        <taxon>fabids</taxon>
        <taxon>Malpighiales</taxon>
        <taxon>Linaceae</taxon>
        <taxon>Linum</taxon>
    </lineage>
</organism>
<dbReference type="InterPro" id="IPR055290">
    <property type="entry name" value="At3g26010-like"/>
</dbReference>
<reference evidence="3" key="1">
    <citation type="submission" date="2022-08" db="EMBL/GenBank/DDBJ databases">
        <authorList>
            <person name="Gutierrez-Valencia J."/>
        </authorList>
    </citation>
    <scope>NUCLEOTIDE SEQUENCE</scope>
</reference>
<keyword evidence="4" id="KW-1185">Reference proteome</keyword>
<dbReference type="InterPro" id="IPR056592">
    <property type="entry name" value="Beta-prop_At3g26010-like"/>
</dbReference>
<feature type="region of interest" description="Disordered" evidence="1">
    <location>
        <begin position="1"/>
        <end position="23"/>
    </location>
</feature>
<dbReference type="PANTHER" id="PTHR35546">
    <property type="entry name" value="F-BOX PROTEIN INTERACTION DOMAIN PROTEIN-RELATED"/>
    <property type="match status" value="1"/>
</dbReference>
<dbReference type="Proteomes" id="UP001154282">
    <property type="component" value="Unassembled WGS sequence"/>
</dbReference>
<gene>
    <name evidence="3" type="ORF">LITE_LOCUS30335</name>
</gene>
<dbReference type="PANTHER" id="PTHR35546:SF128">
    <property type="entry name" value="F-BOX ASSOCIATED DOMAIN-CONTAINING PROTEIN"/>
    <property type="match status" value="1"/>
</dbReference>
<dbReference type="InterPro" id="IPR001810">
    <property type="entry name" value="F-box_dom"/>
</dbReference>
<proteinExistence type="predicted"/>
<name>A0AAV0MV53_9ROSI</name>
<evidence type="ECO:0000313" key="4">
    <source>
        <dbReference type="Proteomes" id="UP001154282"/>
    </source>
</evidence>
<evidence type="ECO:0000256" key="1">
    <source>
        <dbReference type="SAM" id="MobiDB-lite"/>
    </source>
</evidence>
<dbReference type="SMART" id="SM00256">
    <property type="entry name" value="FBOX"/>
    <property type="match status" value="1"/>
</dbReference>
<protein>
    <recommendedName>
        <fullName evidence="2">F-box domain-containing protein</fullName>
    </recommendedName>
</protein>
<dbReference type="InterPro" id="IPR036047">
    <property type="entry name" value="F-box-like_dom_sf"/>
</dbReference>
<dbReference type="AlphaFoldDB" id="A0AAV0MV53"/>
<evidence type="ECO:0000313" key="3">
    <source>
        <dbReference type="EMBL" id="CAI0449906.1"/>
    </source>
</evidence>
<comment type="caution">
    <text evidence="3">The sequence shown here is derived from an EMBL/GenBank/DDBJ whole genome shotgun (WGS) entry which is preliminary data.</text>
</comment>
<dbReference type="Pfam" id="PF24750">
    <property type="entry name" value="b-prop_At3g26010-like"/>
    <property type="match status" value="1"/>
</dbReference>
<accession>A0AAV0MV53</accession>
<dbReference type="EMBL" id="CAMGYJ010000007">
    <property type="protein sequence ID" value="CAI0449906.1"/>
    <property type="molecule type" value="Genomic_DNA"/>
</dbReference>
<sequence>MATSRKRSRRRIRSEPNPPPPPFSMISKIGDDILLEILIRLPNPRSACRCKTVCKRWRSVISDHRFNRSFVSHPQTLNKQQTLPLHTDDATDPKSVVMSFLPPMPDRVRECFKVLDCFKDMLLCGFADVSRRNYEIGRSYVVCNPFTKQWMALPLAPEKPKDYAATVTRLVCEPRSSKGHFKLDLGDDEQVFAYSEYRFRVVCIYQHETSIKLDVFCPESGKWMKEAVVYDGYRRLRHKNVCSCNGKLFWLCVEDGEGYNAAELKVFQELNRFPEVNPFLAVFDPFRLDIHTTSIHVYEYSKDLKLDISSSQGALHIIEFERKPRNARLRVWRLEDDHESWSELRGGLLERPSSRCHYEIEHCKILDMHPEKPEVVFFQYTPPSVNKDDAILCCDLRKGELEFVTDLRQLNPRWTFFQPRISCWPSPIPRYEQLRGMYDGSCSWFRAANEVSEKTEVTPICILQTAISILGFDQLNKASMSLNAQKSRSHFGEFNKLTEEMKSLRKSLKS</sequence>
<evidence type="ECO:0000259" key="2">
    <source>
        <dbReference type="SMART" id="SM00256"/>
    </source>
</evidence>
<dbReference type="SUPFAM" id="SSF81383">
    <property type="entry name" value="F-box domain"/>
    <property type="match status" value="1"/>
</dbReference>
<feature type="domain" description="F-box" evidence="2">
    <location>
        <begin position="29"/>
        <end position="70"/>
    </location>
</feature>